<dbReference type="Gene3D" id="3.40.710.10">
    <property type="entry name" value="DD-peptidase/beta-lactamase superfamily"/>
    <property type="match status" value="1"/>
</dbReference>
<accession>A0ABU5IWA0</accession>
<dbReference type="InterPro" id="IPR001466">
    <property type="entry name" value="Beta-lactam-related"/>
</dbReference>
<feature type="domain" description="Beta-lactamase-related" evidence="1">
    <location>
        <begin position="5"/>
        <end position="326"/>
    </location>
</feature>
<dbReference type="EMBL" id="JAXOFX010000003">
    <property type="protein sequence ID" value="MDZ5471439.1"/>
    <property type="molecule type" value="Genomic_DNA"/>
</dbReference>
<comment type="caution">
    <text evidence="2">The sequence shown here is derived from an EMBL/GenBank/DDBJ whole genome shotgun (WGS) entry which is preliminary data.</text>
</comment>
<organism evidence="2 3">
    <name type="scientific">Robertmurraya mangrovi</name>
    <dbReference type="NCBI Taxonomy" id="3098077"/>
    <lineage>
        <taxon>Bacteria</taxon>
        <taxon>Bacillati</taxon>
        <taxon>Bacillota</taxon>
        <taxon>Bacilli</taxon>
        <taxon>Bacillales</taxon>
        <taxon>Bacillaceae</taxon>
        <taxon>Robertmurraya</taxon>
    </lineage>
</organism>
<gene>
    <name evidence="2" type="ORF">SM124_06725</name>
</gene>
<dbReference type="SUPFAM" id="SSF56601">
    <property type="entry name" value="beta-lactamase/transpeptidase-like"/>
    <property type="match status" value="1"/>
</dbReference>
<sequence>MKNIESMINKYMQENQVPGTAVTIIKEKQVWLSKGFGKTNVEEWGADVSEQTLFRIASVSKLLTGTMIMMLVEKGLIDLDEPIRTYVPWFTTDSEEYSKLVTMRMLLCHSTGLPTGGLPSGYKDEKGLYLYMKEVVPTLTQHFYPGTAYSYSNHGVNIAGFVAETVTQKPFATLMEELIYKPLEMKQTTYSLLKAATYPLALPHNKDAEGNLQIIHELYENTSNYPCSYAYSSIKDLSNFAMLHLNNGLFNGKRLLEESSIEEMRTMQAKWYNKTNGGCGISFFQEVKDGIKRFWHYGQFNDNFTSQFILVPEKGMAVIVLANGDQAFQLGYDIVDELLKDEKVEKEDWIQVTDRFLWKDFEGTYLHGYWGIMEISNGYLKHNDNKYELIPFNDDSYIAINENGDHKFIIGFPELTPDQQKVVMINSRNCSIITLGYQPNPSDWENLEGAYSDEIETYKVWIKDSSTLMIKDYQTGQDIEAQAILSNQFLTKEYGHVGFIEINGVMNIEFDFAWRNPRISNEVFALN</sequence>
<dbReference type="Pfam" id="PF00144">
    <property type="entry name" value="Beta-lactamase"/>
    <property type="match status" value="1"/>
</dbReference>
<dbReference type="RefSeq" id="WP_322445938.1">
    <property type="nucleotide sequence ID" value="NZ_JAXOFX010000003.1"/>
</dbReference>
<evidence type="ECO:0000313" key="2">
    <source>
        <dbReference type="EMBL" id="MDZ5471439.1"/>
    </source>
</evidence>
<dbReference type="EC" id="3.1.1.103" evidence="2"/>
<dbReference type="InterPro" id="IPR012338">
    <property type="entry name" value="Beta-lactam/transpept-like"/>
</dbReference>
<keyword evidence="2" id="KW-0378">Hydrolase</keyword>
<name>A0ABU5IWA0_9BACI</name>
<dbReference type="GO" id="GO:0016787">
    <property type="term" value="F:hydrolase activity"/>
    <property type="evidence" value="ECO:0007669"/>
    <property type="project" value="UniProtKB-KW"/>
</dbReference>
<evidence type="ECO:0000313" key="3">
    <source>
        <dbReference type="Proteomes" id="UP001290455"/>
    </source>
</evidence>
<dbReference type="PANTHER" id="PTHR43283">
    <property type="entry name" value="BETA-LACTAMASE-RELATED"/>
    <property type="match status" value="1"/>
</dbReference>
<protein>
    <submittedName>
        <fullName evidence="2">Serine hydrolase domain-containing protein</fullName>
        <ecNumber evidence="2">3.1.1.103</ecNumber>
    </submittedName>
</protein>
<reference evidence="2 3" key="1">
    <citation type="submission" date="2023-11" db="EMBL/GenBank/DDBJ databases">
        <title>Bacillus jintuensis, isolated from a mudflat on the Beibu Gulf coast.</title>
        <authorList>
            <person name="Li M."/>
        </authorList>
    </citation>
    <scope>NUCLEOTIDE SEQUENCE [LARGE SCALE GENOMIC DNA]</scope>
    <source>
        <strain evidence="2 3">31A1R</strain>
    </source>
</reference>
<proteinExistence type="predicted"/>
<dbReference type="Proteomes" id="UP001290455">
    <property type="component" value="Unassembled WGS sequence"/>
</dbReference>
<evidence type="ECO:0000259" key="1">
    <source>
        <dbReference type="Pfam" id="PF00144"/>
    </source>
</evidence>
<dbReference type="InterPro" id="IPR050789">
    <property type="entry name" value="Diverse_Enzym_Activities"/>
</dbReference>
<keyword evidence="3" id="KW-1185">Reference proteome</keyword>